<name>A0A2U1MA98_ARTAN</name>
<keyword evidence="3" id="KW-1185">Reference proteome</keyword>
<organism evidence="2 3">
    <name type="scientific">Artemisia annua</name>
    <name type="common">Sweet wormwood</name>
    <dbReference type="NCBI Taxonomy" id="35608"/>
    <lineage>
        <taxon>Eukaryota</taxon>
        <taxon>Viridiplantae</taxon>
        <taxon>Streptophyta</taxon>
        <taxon>Embryophyta</taxon>
        <taxon>Tracheophyta</taxon>
        <taxon>Spermatophyta</taxon>
        <taxon>Magnoliopsida</taxon>
        <taxon>eudicotyledons</taxon>
        <taxon>Gunneridae</taxon>
        <taxon>Pentapetalae</taxon>
        <taxon>asterids</taxon>
        <taxon>campanulids</taxon>
        <taxon>Asterales</taxon>
        <taxon>Asteraceae</taxon>
        <taxon>Asteroideae</taxon>
        <taxon>Anthemideae</taxon>
        <taxon>Artemisiinae</taxon>
        <taxon>Artemisia</taxon>
    </lineage>
</organism>
<dbReference type="AlphaFoldDB" id="A0A2U1MA98"/>
<sequence>MRWHFLQLDLKLTNIAMEMESSSWTGSLSCKRLKAIQELTRGQQLTNKLREMLRQQEKIESDLMLVDGVVAEILGMFDNTLSILNSYTFNEKPHIQTHDMRFQSSVDDQQSHDSGESEKSVRPVKNKRGCYKRGYELYSNDFQHDNLHV</sequence>
<evidence type="ECO:0000313" key="2">
    <source>
        <dbReference type="EMBL" id="PWA58191.1"/>
    </source>
</evidence>
<accession>A0A2U1MA98</accession>
<dbReference type="OrthoDB" id="2021064at2759"/>
<evidence type="ECO:0000313" key="3">
    <source>
        <dbReference type="Proteomes" id="UP000245207"/>
    </source>
</evidence>
<dbReference type="Proteomes" id="UP000245207">
    <property type="component" value="Unassembled WGS sequence"/>
</dbReference>
<feature type="region of interest" description="Disordered" evidence="1">
    <location>
        <begin position="103"/>
        <end position="125"/>
    </location>
</feature>
<feature type="compositionally biased region" description="Basic and acidic residues" evidence="1">
    <location>
        <begin position="109"/>
        <end position="121"/>
    </location>
</feature>
<protein>
    <submittedName>
        <fullName evidence="2">WRKY domain-containing protein</fullName>
    </submittedName>
</protein>
<gene>
    <name evidence="2" type="ORF">CTI12_AA402360</name>
</gene>
<dbReference type="EMBL" id="PKPP01005967">
    <property type="protein sequence ID" value="PWA58191.1"/>
    <property type="molecule type" value="Genomic_DNA"/>
</dbReference>
<proteinExistence type="predicted"/>
<comment type="caution">
    <text evidence="2">The sequence shown here is derived from an EMBL/GenBank/DDBJ whole genome shotgun (WGS) entry which is preliminary data.</text>
</comment>
<evidence type="ECO:0000256" key="1">
    <source>
        <dbReference type="SAM" id="MobiDB-lite"/>
    </source>
</evidence>
<reference evidence="2 3" key="1">
    <citation type="journal article" date="2018" name="Mol. Plant">
        <title>The genome of Artemisia annua provides insight into the evolution of Asteraceae family and artemisinin biosynthesis.</title>
        <authorList>
            <person name="Shen Q."/>
            <person name="Zhang L."/>
            <person name="Liao Z."/>
            <person name="Wang S."/>
            <person name="Yan T."/>
            <person name="Shi P."/>
            <person name="Liu M."/>
            <person name="Fu X."/>
            <person name="Pan Q."/>
            <person name="Wang Y."/>
            <person name="Lv Z."/>
            <person name="Lu X."/>
            <person name="Zhang F."/>
            <person name="Jiang W."/>
            <person name="Ma Y."/>
            <person name="Chen M."/>
            <person name="Hao X."/>
            <person name="Li L."/>
            <person name="Tang Y."/>
            <person name="Lv G."/>
            <person name="Zhou Y."/>
            <person name="Sun X."/>
            <person name="Brodelius P.E."/>
            <person name="Rose J.K.C."/>
            <person name="Tang K."/>
        </authorList>
    </citation>
    <scope>NUCLEOTIDE SEQUENCE [LARGE SCALE GENOMIC DNA]</scope>
    <source>
        <strain evidence="3">cv. Huhao1</strain>
        <tissue evidence="2">Leaf</tissue>
    </source>
</reference>